<protein>
    <submittedName>
        <fullName evidence="1">Uncharacterized protein</fullName>
    </submittedName>
</protein>
<dbReference type="EMBL" id="JASBWV010000006">
    <property type="protein sequence ID" value="KAJ9126209.1"/>
    <property type="molecule type" value="Genomic_DNA"/>
</dbReference>
<reference evidence="1" key="1">
    <citation type="submission" date="2023-04" db="EMBL/GenBank/DDBJ databases">
        <title>Draft Genome sequencing of Naganishia species isolated from polar environments using Oxford Nanopore Technology.</title>
        <authorList>
            <person name="Leo P."/>
            <person name="Venkateswaran K."/>
        </authorList>
    </citation>
    <scope>NUCLEOTIDE SEQUENCE</scope>
    <source>
        <strain evidence="1">DBVPG 5303</strain>
    </source>
</reference>
<dbReference type="Proteomes" id="UP001234202">
    <property type="component" value="Unassembled WGS sequence"/>
</dbReference>
<proteinExistence type="predicted"/>
<gene>
    <name evidence="1" type="ORF">QFC24_002483</name>
</gene>
<comment type="caution">
    <text evidence="1">The sequence shown here is derived from an EMBL/GenBank/DDBJ whole genome shotgun (WGS) entry which is preliminary data.</text>
</comment>
<keyword evidence="2" id="KW-1185">Reference proteome</keyword>
<organism evidence="1 2">
    <name type="scientific">Naganishia onofrii</name>
    <dbReference type="NCBI Taxonomy" id="1851511"/>
    <lineage>
        <taxon>Eukaryota</taxon>
        <taxon>Fungi</taxon>
        <taxon>Dikarya</taxon>
        <taxon>Basidiomycota</taxon>
        <taxon>Agaricomycotina</taxon>
        <taxon>Tremellomycetes</taxon>
        <taxon>Filobasidiales</taxon>
        <taxon>Filobasidiaceae</taxon>
        <taxon>Naganishia</taxon>
    </lineage>
</organism>
<accession>A0ACC2XS67</accession>
<sequence length="148" mass="16192">MGRLISREMWQRHQAVVSHLNAEIHYLNALSSGSTNFNDTSVSTIQPPPGHVSLGAPRLEAEGVEGLLTEGDEPNGEGEPALGEEDDSEPQEPQPQRGSTVNRTATENQLFDFIDEFTGEIPDSIPDVLFLPLVSVSQRPQARTTFLQ</sequence>
<evidence type="ECO:0000313" key="2">
    <source>
        <dbReference type="Proteomes" id="UP001234202"/>
    </source>
</evidence>
<name>A0ACC2XS67_9TREE</name>
<evidence type="ECO:0000313" key="1">
    <source>
        <dbReference type="EMBL" id="KAJ9126209.1"/>
    </source>
</evidence>